<dbReference type="RefSeq" id="XP_067802035.1">
    <property type="nucleotide sequence ID" value="XM_067947884.1"/>
</dbReference>
<evidence type="ECO:0000256" key="1">
    <source>
        <dbReference type="SAM" id="SignalP"/>
    </source>
</evidence>
<evidence type="ECO:0000313" key="2">
    <source>
        <dbReference type="EMBL" id="KAK2195192.1"/>
    </source>
</evidence>
<organism evidence="2 3">
    <name type="scientific">Babesia duncani</name>
    <dbReference type="NCBI Taxonomy" id="323732"/>
    <lineage>
        <taxon>Eukaryota</taxon>
        <taxon>Sar</taxon>
        <taxon>Alveolata</taxon>
        <taxon>Apicomplexa</taxon>
        <taxon>Aconoidasida</taxon>
        <taxon>Piroplasmida</taxon>
        <taxon>Babesiidae</taxon>
        <taxon>Babesia</taxon>
    </lineage>
</organism>
<comment type="caution">
    <text evidence="2">The sequence shown here is derived from an EMBL/GenBank/DDBJ whole genome shotgun (WGS) entry which is preliminary data.</text>
</comment>
<dbReference type="GeneID" id="94337162"/>
<dbReference type="AlphaFoldDB" id="A0AAD9UMY5"/>
<dbReference type="Proteomes" id="UP001214638">
    <property type="component" value="Unassembled WGS sequence"/>
</dbReference>
<accession>A0AAD9UMY5</accession>
<reference evidence="2" key="1">
    <citation type="journal article" date="2023" name="Nat. Microbiol.">
        <title>Babesia duncani multi-omics identifies virulence factors and drug targets.</title>
        <authorList>
            <person name="Singh P."/>
            <person name="Lonardi S."/>
            <person name="Liang Q."/>
            <person name="Vydyam P."/>
            <person name="Khabirova E."/>
            <person name="Fang T."/>
            <person name="Gihaz S."/>
            <person name="Thekkiniath J."/>
            <person name="Munshi M."/>
            <person name="Abel S."/>
            <person name="Ciampossin L."/>
            <person name="Batugedara G."/>
            <person name="Gupta M."/>
            <person name="Lu X.M."/>
            <person name="Lenz T."/>
            <person name="Chakravarty S."/>
            <person name="Cornillot E."/>
            <person name="Hu Y."/>
            <person name="Ma W."/>
            <person name="Gonzalez L.M."/>
            <person name="Sanchez S."/>
            <person name="Estrada K."/>
            <person name="Sanchez-Flores A."/>
            <person name="Montero E."/>
            <person name="Harb O.S."/>
            <person name="Le Roch K.G."/>
            <person name="Mamoun C.B."/>
        </authorList>
    </citation>
    <scope>NUCLEOTIDE SEQUENCE</scope>
    <source>
        <strain evidence="2">WA1</strain>
    </source>
</reference>
<dbReference type="EMBL" id="JALLKP010000004">
    <property type="protein sequence ID" value="KAK2195192.1"/>
    <property type="molecule type" value="Genomic_DNA"/>
</dbReference>
<protein>
    <submittedName>
        <fullName evidence="2">Uncharacterized protein</fullName>
    </submittedName>
</protein>
<dbReference type="KEGG" id="bdw:94337162"/>
<feature type="signal peptide" evidence="1">
    <location>
        <begin position="1"/>
        <end position="22"/>
    </location>
</feature>
<proteinExistence type="predicted"/>
<keyword evidence="3" id="KW-1185">Reference proteome</keyword>
<name>A0AAD9UMY5_9APIC</name>
<keyword evidence="1" id="KW-0732">Signal</keyword>
<sequence>MNFRWFLGLVVVGLTNIKNVVSFPFNDSTKAITFHKELIQSVDDSVKSRKRETVLEFLDILYEKIFIGTVNEDAVIRGLLDEEYLTQCPELPDVLEEYRYLLLKGLEGDKQYTTFIRMDITRGSWDIKYYQTSKSREEGKTAKPENARNIIEVFEKIHSCIGQLEKVDLTRFPQEPLSITIRILNNYIISTEESMNEMNQLEFIRKHPNLSIALKDLLKDHIIHLRLYKAILETDQGAIMSMGGIKKSTLVKKLEKQSTIMKEAKVRLQIKRDLERKFLKKNMNKLSKFRFTLDVLYFIETSFILYMLIQLGPSSSLITYPAISYASHWLLRRDWDTFRQVRRLGLFFY</sequence>
<evidence type="ECO:0000313" key="3">
    <source>
        <dbReference type="Proteomes" id="UP001214638"/>
    </source>
</evidence>
<gene>
    <name evidence="2" type="ORF">BdWA1_002865</name>
</gene>
<feature type="chain" id="PRO_5042156124" evidence="1">
    <location>
        <begin position="23"/>
        <end position="349"/>
    </location>
</feature>